<comment type="caution">
    <text evidence="1">The sequence shown here is derived from an EMBL/GenBank/DDBJ whole genome shotgun (WGS) entry which is preliminary data.</text>
</comment>
<gene>
    <name evidence="1" type="ORF">LTR97_002313</name>
</gene>
<evidence type="ECO:0000313" key="1">
    <source>
        <dbReference type="EMBL" id="KAK5705196.1"/>
    </source>
</evidence>
<reference evidence="1" key="1">
    <citation type="submission" date="2023-08" db="EMBL/GenBank/DDBJ databases">
        <title>Black Yeasts Isolated from many extreme environments.</title>
        <authorList>
            <person name="Coleine C."/>
            <person name="Stajich J.E."/>
            <person name="Selbmann L."/>
        </authorList>
    </citation>
    <scope>NUCLEOTIDE SEQUENCE</scope>
    <source>
        <strain evidence="1">CCFEE 5810</strain>
    </source>
</reference>
<sequence>MGPSNAKLLCDAMVHVFGKAYDVAKIYESAIIDGPDEGLMLKLDPYGFWCDEEDTPRLQQFAVIGMGTRLQALKQDVATTKRAYPHDDCSVGQAAGWFEQCLEESQLLCARQFHFCLLLGAERSRVPDEAVGKPLIDAAQASAAYLVDPQDLDDTEESDDEVDSNTQPSTHADFYMMICETWQDLVWNPDNDDDEDAPDDAVTRVYKAAWQQPWAEWVDLVCEFDSLDIFEMLKTDTNDSNLDREWEGGAEWWRLRVGWPLALRLTESFPGDAMGALRVWYCFLSKPEWGFIRAAHDYLALHMVYVRIPNTDKRPTPRWIRAADGQFKKFKVVRGSWPQEVEEGEQWTIMGSDRLAIRRLK</sequence>
<dbReference type="Proteomes" id="UP001310594">
    <property type="component" value="Unassembled WGS sequence"/>
</dbReference>
<protein>
    <submittedName>
        <fullName evidence="1">Uncharacterized protein</fullName>
    </submittedName>
</protein>
<dbReference type="AlphaFoldDB" id="A0AAN7VW32"/>
<dbReference type="EMBL" id="JAVRQU010000003">
    <property type="protein sequence ID" value="KAK5705196.1"/>
    <property type="molecule type" value="Genomic_DNA"/>
</dbReference>
<proteinExistence type="predicted"/>
<name>A0AAN7VW32_9PEZI</name>
<evidence type="ECO:0000313" key="2">
    <source>
        <dbReference type="Proteomes" id="UP001310594"/>
    </source>
</evidence>
<accession>A0AAN7VW32</accession>
<organism evidence="1 2">
    <name type="scientific">Elasticomyces elasticus</name>
    <dbReference type="NCBI Taxonomy" id="574655"/>
    <lineage>
        <taxon>Eukaryota</taxon>
        <taxon>Fungi</taxon>
        <taxon>Dikarya</taxon>
        <taxon>Ascomycota</taxon>
        <taxon>Pezizomycotina</taxon>
        <taxon>Dothideomycetes</taxon>
        <taxon>Dothideomycetidae</taxon>
        <taxon>Mycosphaerellales</taxon>
        <taxon>Teratosphaeriaceae</taxon>
        <taxon>Elasticomyces</taxon>
    </lineage>
</organism>